<proteinExistence type="inferred from homology"/>
<evidence type="ECO:0000259" key="2">
    <source>
        <dbReference type="Pfam" id="PF04676"/>
    </source>
</evidence>
<comment type="similarity">
    <text evidence="1">Belongs to the CWF19 family.</text>
</comment>
<feature type="domain" description="Cwf19-like protein C-terminal" evidence="2">
    <location>
        <begin position="11"/>
        <end position="109"/>
    </location>
</feature>
<reference evidence="3 4" key="1">
    <citation type="submission" date="2020-02" db="EMBL/GenBank/DDBJ databases">
        <title>Draft genome sequence of Haematococcus lacustris strain NIES-144.</title>
        <authorList>
            <person name="Morimoto D."/>
            <person name="Nakagawa S."/>
            <person name="Yoshida T."/>
            <person name="Sawayama S."/>
        </authorList>
    </citation>
    <scope>NUCLEOTIDE SEQUENCE [LARGE SCALE GENOMIC DNA]</scope>
    <source>
        <strain evidence="3 4">NIES-144</strain>
    </source>
</reference>
<evidence type="ECO:0000256" key="1">
    <source>
        <dbReference type="ARBA" id="ARBA00006795"/>
    </source>
</evidence>
<dbReference type="AlphaFoldDB" id="A0A699YXI6"/>
<dbReference type="GO" id="GO:0071014">
    <property type="term" value="C:post-mRNA release spliceosomal complex"/>
    <property type="evidence" value="ECO:0007669"/>
    <property type="project" value="TreeGrafter"/>
</dbReference>
<dbReference type="InterPro" id="IPR040194">
    <property type="entry name" value="Cwf19-like"/>
</dbReference>
<protein>
    <recommendedName>
        <fullName evidence="2">Cwf19-like protein C-terminal domain-containing protein</fullName>
    </recommendedName>
</protein>
<name>A0A699YXI6_HAELA</name>
<comment type="caution">
    <text evidence="3">The sequence shown here is derived from an EMBL/GenBank/DDBJ whole genome shotgun (WGS) entry which is preliminary data.</text>
</comment>
<keyword evidence="4" id="KW-1185">Reference proteome</keyword>
<organism evidence="3 4">
    <name type="scientific">Haematococcus lacustris</name>
    <name type="common">Green alga</name>
    <name type="synonym">Haematococcus pluvialis</name>
    <dbReference type="NCBI Taxonomy" id="44745"/>
    <lineage>
        <taxon>Eukaryota</taxon>
        <taxon>Viridiplantae</taxon>
        <taxon>Chlorophyta</taxon>
        <taxon>core chlorophytes</taxon>
        <taxon>Chlorophyceae</taxon>
        <taxon>CS clade</taxon>
        <taxon>Chlamydomonadales</taxon>
        <taxon>Haematococcaceae</taxon>
        <taxon>Haematococcus</taxon>
    </lineage>
</organism>
<gene>
    <name evidence="3" type="ORF">HaLaN_06720</name>
</gene>
<dbReference type="Proteomes" id="UP000485058">
    <property type="component" value="Unassembled WGS sequence"/>
</dbReference>
<dbReference type="Pfam" id="PF04676">
    <property type="entry name" value="CwfJ_C_2"/>
    <property type="match status" value="1"/>
</dbReference>
<dbReference type="InterPro" id="IPR006767">
    <property type="entry name" value="Cwf19-like_C_dom-2"/>
</dbReference>
<dbReference type="PANTHER" id="PTHR12072">
    <property type="entry name" value="CWF19, CELL CYCLE CONTROL PROTEIN"/>
    <property type="match status" value="1"/>
</dbReference>
<dbReference type="PANTHER" id="PTHR12072:SF5">
    <property type="entry name" value="CWF19-LIKE PROTEIN 2"/>
    <property type="match status" value="1"/>
</dbReference>
<evidence type="ECO:0000313" key="3">
    <source>
        <dbReference type="EMBL" id="GFH11249.1"/>
    </source>
</evidence>
<dbReference type="EMBL" id="BLLF01000386">
    <property type="protein sequence ID" value="GFH11249.1"/>
    <property type="molecule type" value="Genomic_DNA"/>
</dbReference>
<evidence type="ECO:0000313" key="4">
    <source>
        <dbReference type="Proteomes" id="UP000485058"/>
    </source>
</evidence>
<accession>A0A699YXI6</accession>
<sequence>MCGAVQEAESEWSTHHAKAVIETSAKKGLRESIPANFPYLYVQFNYGQGFVHVIDDESKFDKDLGRQVLVGLLRLPPEEMHKRHKLESAATQQQWARDFISGWAAYDWTLQL</sequence>
<dbReference type="GO" id="GO:0000398">
    <property type="term" value="P:mRNA splicing, via spliceosome"/>
    <property type="evidence" value="ECO:0007669"/>
    <property type="project" value="TreeGrafter"/>
</dbReference>